<reference evidence="13 14" key="1">
    <citation type="journal article" date="2020" name="G3 (Bethesda)">
        <title>Improved Reference Genome for Cyclotella cryptica CCMP332, a Model for Cell Wall Morphogenesis, Salinity Adaptation, and Lipid Production in Diatoms (Bacillariophyta).</title>
        <authorList>
            <person name="Roberts W.R."/>
            <person name="Downey K.M."/>
            <person name="Ruck E.C."/>
            <person name="Traller J.C."/>
            <person name="Alverson A.J."/>
        </authorList>
    </citation>
    <scope>NUCLEOTIDE SEQUENCE [LARGE SCALE GENOMIC DNA]</scope>
    <source>
        <strain evidence="13 14">CCMP332</strain>
    </source>
</reference>
<evidence type="ECO:0000256" key="10">
    <source>
        <dbReference type="ARBA" id="ARBA00023136"/>
    </source>
</evidence>
<dbReference type="GO" id="GO:0061631">
    <property type="term" value="F:ubiquitin conjugating enzyme activity"/>
    <property type="evidence" value="ECO:0007669"/>
    <property type="project" value="UniProtKB-EC"/>
</dbReference>
<dbReference type="Proteomes" id="UP001516023">
    <property type="component" value="Unassembled WGS sequence"/>
</dbReference>
<proteinExistence type="predicted"/>
<dbReference type="EC" id="2.3.2.23" evidence="2"/>
<dbReference type="FunFam" id="3.10.110.10:FF:000023">
    <property type="entry name" value="Ubiquitin-conjugating enzyme E2 J2"/>
    <property type="match status" value="1"/>
</dbReference>
<dbReference type="AlphaFoldDB" id="A0ABD3Q2L1"/>
<keyword evidence="14" id="KW-1185">Reference proteome</keyword>
<dbReference type="InterPro" id="IPR016135">
    <property type="entry name" value="UBQ-conjugating_enzyme/RWD"/>
</dbReference>
<evidence type="ECO:0000256" key="8">
    <source>
        <dbReference type="ARBA" id="ARBA00022840"/>
    </source>
</evidence>
<dbReference type="InterPro" id="IPR000608">
    <property type="entry name" value="UBC"/>
</dbReference>
<evidence type="ECO:0000256" key="1">
    <source>
        <dbReference type="ARBA" id="ARBA00004586"/>
    </source>
</evidence>
<evidence type="ECO:0000256" key="3">
    <source>
        <dbReference type="ARBA" id="ARBA00022679"/>
    </source>
</evidence>
<sequence>MASPLATKRLTRELKALIKNPLTAPKITAMPAENNILEWHYVLEGDADPSSPYHGGIYHGKLVFPKEYPYRPPGVIMLTPNGRFKPNRRLCLSMSDFHPESWNPMWSISTILTGLYSFMVEKTPTTGSIETSDATKRKFARESLDYNVKDKMFCALFPEYVELWEKREEERKAREAEVLALRGESSESKEKIVPSEGGFGEGNVLPFAAGLVVALMSILFAIRFI</sequence>
<keyword evidence="8" id="KW-0067">ATP-binding</keyword>
<evidence type="ECO:0000256" key="2">
    <source>
        <dbReference type="ARBA" id="ARBA00012486"/>
    </source>
</evidence>
<dbReference type="PANTHER" id="PTHR24067">
    <property type="entry name" value="UBIQUITIN-CONJUGATING ENZYME E2"/>
    <property type="match status" value="1"/>
</dbReference>
<dbReference type="GO" id="GO:0005524">
    <property type="term" value="F:ATP binding"/>
    <property type="evidence" value="ECO:0007669"/>
    <property type="project" value="UniProtKB-KW"/>
</dbReference>
<evidence type="ECO:0000256" key="4">
    <source>
        <dbReference type="ARBA" id="ARBA00022692"/>
    </source>
</evidence>
<dbReference type="SMART" id="SM00212">
    <property type="entry name" value="UBCc"/>
    <property type="match status" value="1"/>
</dbReference>
<dbReference type="Gene3D" id="3.10.110.10">
    <property type="entry name" value="Ubiquitin Conjugating Enzyme"/>
    <property type="match status" value="1"/>
</dbReference>
<organism evidence="13 14">
    <name type="scientific">Cyclotella cryptica</name>
    <dbReference type="NCBI Taxonomy" id="29204"/>
    <lineage>
        <taxon>Eukaryota</taxon>
        <taxon>Sar</taxon>
        <taxon>Stramenopiles</taxon>
        <taxon>Ochrophyta</taxon>
        <taxon>Bacillariophyta</taxon>
        <taxon>Coscinodiscophyceae</taxon>
        <taxon>Thalassiosirophycidae</taxon>
        <taxon>Stephanodiscales</taxon>
        <taxon>Stephanodiscaceae</taxon>
        <taxon>Cyclotella</taxon>
    </lineage>
</organism>
<dbReference type="Pfam" id="PF00179">
    <property type="entry name" value="UQ_con"/>
    <property type="match status" value="1"/>
</dbReference>
<protein>
    <recommendedName>
        <fullName evidence="2">E2 ubiquitin-conjugating enzyme</fullName>
        <ecNumber evidence="2">2.3.2.23</ecNumber>
    </recommendedName>
</protein>
<evidence type="ECO:0000256" key="7">
    <source>
        <dbReference type="ARBA" id="ARBA00022824"/>
    </source>
</evidence>
<name>A0ABD3Q2L1_9STRA</name>
<evidence type="ECO:0000259" key="12">
    <source>
        <dbReference type="PROSITE" id="PS50127"/>
    </source>
</evidence>
<dbReference type="GO" id="GO:0005789">
    <property type="term" value="C:endoplasmic reticulum membrane"/>
    <property type="evidence" value="ECO:0007669"/>
    <property type="project" value="UniProtKB-SubCell"/>
</dbReference>
<evidence type="ECO:0000313" key="13">
    <source>
        <dbReference type="EMBL" id="KAL3794547.1"/>
    </source>
</evidence>
<evidence type="ECO:0000313" key="14">
    <source>
        <dbReference type="Proteomes" id="UP001516023"/>
    </source>
</evidence>
<comment type="caution">
    <text evidence="13">The sequence shown here is derived from an EMBL/GenBank/DDBJ whole genome shotgun (WGS) entry which is preliminary data.</text>
</comment>
<keyword evidence="4 11" id="KW-0812">Transmembrane</keyword>
<evidence type="ECO:0000256" key="11">
    <source>
        <dbReference type="SAM" id="Phobius"/>
    </source>
</evidence>
<dbReference type="InterPro" id="IPR050113">
    <property type="entry name" value="Ub_conjugating_enzyme"/>
</dbReference>
<evidence type="ECO:0000256" key="9">
    <source>
        <dbReference type="ARBA" id="ARBA00022989"/>
    </source>
</evidence>
<keyword evidence="3" id="KW-0808">Transferase</keyword>
<feature type="transmembrane region" description="Helical" evidence="11">
    <location>
        <begin position="204"/>
        <end position="222"/>
    </location>
</feature>
<keyword evidence="9 11" id="KW-1133">Transmembrane helix</keyword>
<dbReference type="PROSITE" id="PS50127">
    <property type="entry name" value="UBC_2"/>
    <property type="match status" value="1"/>
</dbReference>
<dbReference type="EMBL" id="JABMIG020000079">
    <property type="protein sequence ID" value="KAL3794547.1"/>
    <property type="molecule type" value="Genomic_DNA"/>
</dbReference>
<feature type="domain" description="UBC core" evidence="12">
    <location>
        <begin position="5"/>
        <end position="166"/>
    </location>
</feature>
<keyword evidence="10 11" id="KW-0472">Membrane</keyword>
<keyword evidence="7" id="KW-0256">Endoplasmic reticulum</keyword>
<keyword evidence="5" id="KW-0547">Nucleotide-binding</keyword>
<evidence type="ECO:0000256" key="5">
    <source>
        <dbReference type="ARBA" id="ARBA00022741"/>
    </source>
</evidence>
<evidence type="ECO:0000256" key="6">
    <source>
        <dbReference type="ARBA" id="ARBA00022786"/>
    </source>
</evidence>
<comment type="subcellular location">
    <subcellularLocation>
        <location evidence="1">Endoplasmic reticulum membrane</location>
    </subcellularLocation>
</comment>
<gene>
    <name evidence="13" type="ORF">HJC23_008003</name>
</gene>
<dbReference type="SUPFAM" id="SSF54495">
    <property type="entry name" value="UBC-like"/>
    <property type="match status" value="1"/>
</dbReference>
<dbReference type="CDD" id="cd23799">
    <property type="entry name" value="UBCc_UBE2J"/>
    <property type="match status" value="1"/>
</dbReference>
<accession>A0ABD3Q2L1</accession>
<keyword evidence="6" id="KW-0833">Ubl conjugation pathway</keyword>